<feature type="domain" description="N-acetyltransferase" evidence="1">
    <location>
        <begin position="27"/>
        <end position="179"/>
    </location>
</feature>
<evidence type="ECO:0000313" key="2">
    <source>
        <dbReference type="EMBL" id="MCJ8010758.1"/>
    </source>
</evidence>
<dbReference type="Gene3D" id="3.40.630.30">
    <property type="match status" value="1"/>
</dbReference>
<gene>
    <name evidence="2" type="ORF">MUG84_03235</name>
</gene>
<organism evidence="2 3">
    <name type="scientific">Paenibacillus mangrovi</name>
    <dbReference type="NCBI Taxonomy" id="2931978"/>
    <lineage>
        <taxon>Bacteria</taxon>
        <taxon>Bacillati</taxon>
        <taxon>Bacillota</taxon>
        <taxon>Bacilli</taxon>
        <taxon>Bacillales</taxon>
        <taxon>Paenibacillaceae</taxon>
        <taxon>Paenibacillus</taxon>
    </lineage>
</organism>
<dbReference type="GO" id="GO:0016747">
    <property type="term" value="F:acyltransferase activity, transferring groups other than amino-acyl groups"/>
    <property type="evidence" value="ECO:0007669"/>
    <property type="project" value="InterPro"/>
</dbReference>
<dbReference type="InterPro" id="IPR016181">
    <property type="entry name" value="Acyl_CoA_acyltransferase"/>
</dbReference>
<name>A0A9X2B466_9BACL</name>
<sequence length="193" mass="22040">MIKTNKSLILLYPSDQTLSDISLPDGYILRNYNNDDKDQYNKLLELEGWNLNDEGFKVFYDAVLPNGIFIIEDEGTGQIVSTAAAIHNPNCSHHYFPFGGEVGFVITRPEHRGKAIGTFITSISVKRLISGGYFSIRAVTHDHRLSAIKTYLNIGFQPFIYQEDMESRWNEVIKQLNLYNKHVNYINKGDFEG</sequence>
<comment type="caution">
    <text evidence="2">The sequence shown here is derived from an EMBL/GenBank/DDBJ whole genome shotgun (WGS) entry which is preliminary data.</text>
</comment>
<dbReference type="Proteomes" id="UP001139347">
    <property type="component" value="Unassembled WGS sequence"/>
</dbReference>
<evidence type="ECO:0000259" key="1">
    <source>
        <dbReference type="PROSITE" id="PS51186"/>
    </source>
</evidence>
<protein>
    <submittedName>
        <fullName evidence="2">GNAT family N-acetyltransferase</fullName>
    </submittedName>
</protein>
<dbReference type="PROSITE" id="PS51186">
    <property type="entry name" value="GNAT"/>
    <property type="match status" value="1"/>
</dbReference>
<dbReference type="RefSeq" id="WP_244719766.1">
    <property type="nucleotide sequence ID" value="NZ_JALIRP010000001.1"/>
</dbReference>
<keyword evidence="3" id="KW-1185">Reference proteome</keyword>
<dbReference type="SUPFAM" id="SSF55729">
    <property type="entry name" value="Acyl-CoA N-acyltransferases (Nat)"/>
    <property type="match status" value="1"/>
</dbReference>
<dbReference type="EMBL" id="JALIRP010000001">
    <property type="protein sequence ID" value="MCJ8010758.1"/>
    <property type="molecule type" value="Genomic_DNA"/>
</dbReference>
<dbReference type="CDD" id="cd04301">
    <property type="entry name" value="NAT_SF"/>
    <property type="match status" value="1"/>
</dbReference>
<dbReference type="Pfam" id="PF00583">
    <property type="entry name" value="Acetyltransf_1"/>
    <property type="match status" value="1"/>
</dbReference>
<dbReference type="InterPro" id="IPR000182">
    <property type="entry name" value="GNAT_dom"/>
</dbReference>
<dbReference type="AlphaFoldDB" id="A0A9X2B466"/>
<accession>A0A9X2B466</accession>
<reference evidence="2" key="1">
    <citation type="submission" date="2022-04" db="EMBL/GenBank/DDBJ databases">
        <title>Paenibacillus mangrovi sp. nov., a novel endophytic bacterium isolated from bark of Kandelia candel.</title>
        <authorList>
            <person name="Tuo L."/>
        </authorList>
    </citation>
    <scope>NUCLEOTIDE SEQUENCE</scope>
    <source>
        <strain evidence="2">KQZ6P-2</strain>
    </source>
</reference>
<proteinExistence type="predicted"/>
<evidence type="ECO:0000313" key="3">
    <source>
        <dbReference type="Proteomes" id="UP001139347"/>
    </source>
</evidence>